<proteinExistence type="predicted"/>
<evidence type="ECO:0000313" key="3">
    <source>
        <dbReference type="RefSeq" id="XP_022725394.1"/>
    </source>
</evidence>
<dbReference type="PANTHER" id="PTHR31722">
    <property type="entry name" value="OS06G0675200 PROTEIN"/>
    <property type="match status" value="1"/>
</dbReference>
<dbReference type="RefSeq" id="XP_022725393.1">
    <property type="nucleotide sequence ID" value="XM_022869658.1"/>
</dbReference>
<keyword evidence="1" id="KW-1185">Reference proteome</keyword>
<reference evidence="2 3" key="1">
    <citation type="submission" date="2025-04" db="UniProtKB">
        <authorList>
            <consortium name="RefSeq"/>
        </authorList>
    </citation>
    <scope>IDENTIFICATION</scope>
    <source>
        <tissue evidence="2 3">Fruit stalk</tissue>
    </source>
</reference>
<dbReference type="PANTHER" id="PTHR31722:SF71">
    <property type="entry name" value="GENOME ASSEMBLY, CHROMOSOME: A05"/>
    <property type="match status" value="1"/>
</dbReference>
<dbReference type="RefSeq" id="XP_022725394.1">
    <property type="nucleotide sequence ID" value="XM_022869659.1"/>
</dbReference>
<sequence length="159" mass="18137">MFNSEQQQGVFTPSMDPRISFSNDFADPHQGIKYESNYREAPVSSDFEFSVKNYAMIPADEIFFKGMLLPLKGNNGIEQGSKLTLRDTLLVDDDDDDDGFEDSLPRVQKGSGWWKERLGLKRTNIASKKEDRIDPILENVVEEKSPTFVHDEDLISKKT</sequence>
<evidence type="ECO:0000313" key="1">
    <source>
        <dbReference type="Proteomes" id="UP000515121"/>
    </source>
</evidence>
<dbReference type="KEGG" id="dzi:111281883"/>
<evidence type="ECO:0000313" key="2">
    <source>
        <dbReference type="RefSeq" id="XP_022725393.1"/>
    </source>
</evidence>
<accession>A0A6P5XAU4</accession>
<dbReference type="Proteomes" id="UP000515121">
    <property type="component" value="Unplaced"/>
</dbReference>
<protein>
    <submittedName>
        <fullName evidence="2 3">Uncharacterized protein LOC111281883</fullName>
    </submittedName>
</protein>
<gene>
    <name evidence="2 3" type="primary">LOC111281883</name>
</gene>
<dbReference type="GeneID" id="111281883"/>
<organism evidence="1 2">
    <name type="scientific">Durio zibethinus</name>
    <name type="common">Durian</name>
    <dbReference type="NCBI Taxonomy" id="66656"/>
    <lineage>
        <taxon>Eukaryota</taxon>
        <taxon>Viridiplantae</taxon>
        <taxon>Streptophyta</taxon>
        <taxon>Embryophyta</taxon>
        <taxon>Tracheophyta</taxon>
        <taxon>Spermatophyta</taxon>
        <taxon>Magnoliopsida</taxon>
        <taxon>eudicotyledons</taxon>
        <taxon>Gunneridae</taxon>
        <taxon>Pentapetalae</taxon>
        <taxon>rosids</taxon>
        <taxon>malvids</taxon>
        <taxon>Malvales</taxon>
        <taxon>Malvaceae</taxon>
        <taxon>Helicteroideae</taxon>
        <taxon>Durio</taxon>
    </lineage>
</organism>
<name>A0A6P5XAU4_DURZI</name>
<dbReference type="AlphaFoldDB" id="A0A6P5XAU4"/>
<dbReference type="OrthoDB" id="1927989at2759"/>